<dbReference type="Gene3D" id="3.60.10.10">
    <property type="entry name" value="Endonuclease/exonuclease/phosphatase"/>
    <property type="match status" value="1"/>
</dbReference>
<evidence type="ECO:0000313" key="2">
    <source>
        <dbReference type="EMBL" id="SIS76622.1"/>
    </source>
</evidence>
<dbReference type="Pfam" id="PF03372">
    <property type="entry name" value="Exo_endo_phos"/>
    <property type="match status" value="1"/>
</dbReference>
<proteinExistence type="predicted"/>
<dbReference type="OrthoDB" id="1246559at2"/>
<dbReference type="Proteomes" id="UP000185781">
    <property type="component" value="Unassembled WGS sequence"/>
</dbReference>
<dbReference type="RefSeq" id="WP_076390909.1">
    <property type="nucleotide sequence ID" value="NZ_FTOV01000002.1"/>
</dbReference>
<evidence type="ECO:0000313" key="3">
    <source>
        <dbReference type="Proteomes" id="UP000185781"/>
    </source>
</evidence>
<keyword evidence="2" id="KW-0540">Nuclease</keyword>
<organism evidence="2 3">
    <name type="scientific">Chryseobacterium gambrini</name>
    <dbReference type="NCBI Taxonomy" id="373672"/>
    <lineage>
        <taxon>Bacteria</taxon>
        <taxon>Pseudomonadati</taxon>
        <taxon>Bacteroidota</taxon>
        <taxon>Flavobacteriia</taxon>
        <taxon>Flavobacteriales</taxon>
        <taxon>Weeksellaceae</taxon>
        <taxon>Chryseobacterium group</taxon>
        <taxon>Chryseobacterium</taxon>
    </lineage>
</organism>
<protein>
    <submittedName>
        <fullName evidence="2">Endonuclease/Exonuclease/phosphatase family protein</fullName>
    </submittedName>
</protein>
<dbReference type="InterPro" id="IPR036691">
    <property type="entry name" value="Endo/exonu/phosph_ase_sf"/>
</dbReference>
<name>A0A1N7LS68_9FLAO</name>
<reference evidence="2 3" key="1">
    <citation type="submission" date="2017-01" db="EMBL/GenBank/DDBJ databases">
        <authorList>
            <person name="Mah S.A."/>
            <person name="Swanson W.J."/>
            <person name="Moy G.W."/>
            <person name="Vacquier V.D."/>
        </authorList>
    </citation>
    <scope>NUCLEOTIDE SEQUENCE [LARGE SCALE GENOMIC DNA]</scope>
    <source>
        <strain evidence="2 3">DSM 18014</strain>
    </source>
</reference>
<gene>
    <name evidence="2" type="ORF">SAMN05421785_102458</name>
</gene>
<dbReference type="GO" id="GO:0004527">
    <property type="term" value="F:exonuclease activity"/>
    <property type="evidence" value="ECO:0007669"/>
    <property type="project" value="UniProtKB-KW"/>
</dbReference>
<accession>A0A1N7LS68</accession>
<dbReference type="AlphaFoldDB" id="A0A1N7LS68"/>
<dbReference type="GO" id="GO:0004519">
    <property type="term" value="F:endonuclease activity"/>
    <property type="evidence" value="ECO:0007669"/>
    <property type="project" value="UniProtKB-KW"/>
</dbReference>
<evidence type="ECO:0000259" key="1">
    <source>
        <dbReference type="Pfam" id="PF03372"/>
    </source>
</evidence>
<keyword evidence="2" id="KW-0255">Endonuclease</keyword>
<feature type="domain" description="Endonuclease/exonuclease/phosphatase" evidence="1">
    <location>
        <begin position="4"/>
        <end position="201"/>
    </location>
</feature>
<dbReference type="STRING" id="373672.SAMN05421785_102458"/>
<dbReference type="InterPro" id="IPR005135">
    <property type="entry name" value="Endo/exonuclease/phosphatase"/>
</dbReference>
<dbReference type="EMBL" id="FTOV01000002">
    <property type="protein sequence ID" value="SIS76622.1"/>
    <property type="molecule type" value="Genomic_DNA"/>
</dbReference>
<dbReference type="SUPFAM" id="SSF56219">
    <property type="entry name" value="DNase I-like"/>
    <property type="match status" value="1"/>
</dbReference>
<keyword evidence="2" id="KW-0269">Exonuclease</keyword>
<sequence>MKIATLNIDWARKKKFSGTAEFLNQFDFDFLILTEAVNLDLQNFPYKYLCSSIPENTVYENLNYSEYLNGEKAFRTVLYSKIPYSKKYAVADDKTNLALEFETELGKIVFYCTIIGTWFNRKPFVDTELQNTIHDCRKIYAENKNIFIVGDFNTSFRKGEERFSISSSITETLKSLFKELNLINSTSEIEENIDHILIPKGFSDDTEYGIFVDKNVVSDHKGVFISVEKF</sequence>
<keyword evidence="2" id="KW-0378">Hydrolase</keyword>